<reference evidence="1 2" key="1">
    <citation type="submission" date="2010-12" db="EMBL/GenBank/DDBJ databases">
        <authorList>
            <person name="Muzny D."/>
            <person name="Qin X."/>
            <person name="Deng J."/>
            <person name="Jiang H."/>
            <person name="Liu Y."/>
            <person name="Qu J."/>
            <person name="Song X.-Z."/>
            <person name="Zhang L."/>
            <person name="Thornton R."/>
            <person name="Coyle M."/>
            <person name="Francisco L."/>
            <person name="Jackson L."/>
            <person name="Javaid M."/>
            <person name="Korchina V."/>
            <person name="Kovar C."/>
            <person name="Mata R."/>
            <person name="Mathew T."/>
            <person name="Ngo R."/>
            <person name="Nguyen L."/>
            <person name="Nguyen N."/>
            <person name="Okwuonu G."/>
            <person name="Ongeri F."/>
            <person name="Pham C."/>
            <person name="Simmons D."/>
            <person name="Wilczek-Boney K."/>
            <person name="Hale W."/>
            <person name="Jakkamsetti A."/>
            <person name="Pham P."/>
            <person name="Ruth R."/>
            <person name="San Lucas F."/>
            <person name="Warren J."/>
            <person name="Zhang J."/>
            <person name="Zhao Z."/>
            <person name="Zhou C."/>
            <person name="Zhu D."/>
            <person name="Lee S."/>
            <person name="Bess C."/>
            <person name="Blankenburg K."/>
            <person name="Forbes L."/>
            <person name="Fu Q."/>
            <person name="Gubbala S."/>
            <person name="Hirani K."/>
            <person name="Jayaseelan J.C."/>
            <person name="Lara F."/>
            <person name="Munidasa M."/>
            <person name="Palculict T."/>
            <person name="Patil S."/>
            <person name="Pu L.-L."/>
            <person name="Saada N."/>
            <person name="Tang L."/>
            <person name="Weissenberger G."/>
            <person name="Zhu Y."/>
            <person name="Hemphill L."/>
            <person name="Shang Y."/>
            <person name="Youmans B."/>
            <person name="Ayvaz T."/>
            <person name="Ross M."/>
            <person name="Santibanez J."/>
            <person name="Aqrawi P."/>
            <person name="Gross S."/>
            <person name="Joshi V."/>
            <person name="Fowler G."/>
            <person name="Nazareth L."/>
            <person name="Reid J."/>
            <person name="Worley K."/>
            <person name="Petrosino J."/>
            <person name="Highlander S."/>
            <person name="Gibbs R."/>
        </authorList>
    </citation>
    <scope>NUCLEOTIDE SEQUENCE [LARGE SCALE GENOMIC DNA]</scope>
    <source>
        <strain evidence="1 2">ATCC 23263</strain>
    </source>
</reference>
<protein>
    <submittedName>
        <fullName evidence="1">Uncharacterized protein</fullName>
    </submittedName>
</protein>
<keyword evidence="2" id="KW-1185">Reference proteome</keyword>
<accession>E6MF59</accession>
<comment type="caution">
    <text evidence="1">The sequence shown here is derived from an EMBL/GenBank/DDBJ whole genome shotgun (WGS) entry which is preliminary data.</text>
</comment>
<gene>
    <name evidence="1" type="ORF">HMP0721_0642</name>
</gene>
<dbReference type="AlphaFoldDB" id="E6MF59"/>
<dbReference type="STRING" id="887929.HMP0721_0642"/>
<dbReference type="EMBL" id="AEQN01000011">
    <property type="protein sequence ID" value="EFV02219.1"/>
    <property type="molecule type" value="Genomic_DNA"/>
</dbReference>
<organism evidence="1 2">
    <name type="scientific">Pseudoramibacter alactolyticus ATCC 23263</name>
    <dbReference type="NCBI Taxonomy" id="887929"/>
    <lineage>
        <taxon>Bacteria</taxon>
        <taxon>Bacillati</taxon>
        <taxon>Bacillota</taxon>
        <taxon>Clostridia</taxon>
        <taxon>Eubacteriales</taxon>
        <taxon>Eubacteriaceae</taxon>
        <taxon>Pseudoramibacter</taxon>
    </lineage>
</organism>
<proteinExistence type="predicted"/>
<dbReference type="Proteomes" id="UP000004754">
    <property type="component" value="Unassembled WGS sequence"/>
</dbReference>
<sequence>MIEKLQWILVGSELPDRQINCLVSVVHYPMAQTIGGAAGEAKREIALATFIPAFKQGGQTIFLTHSTSEDMNNVLFNDSKILTDDGGCIAEITAWMRLPDPYEPKAQ</sequence>
<evidence type="ECO:0000313" key="2">
    <source>
        <dbReference type="Proteomes" id="UP000004754"/>
    </source>
</evidence>
<evidence type="ECO:0000313" key="1">
    <source>
        <dbReference type="EMBL" id="EFV02219.1"/>
    </source>
</evidence>
<dbReference type="RefSeq" id="WP_006598064.1">
    <property type="nucleotide sequence ID" value="NZ_GL622359.1"/>
</dbReference>
<dbReference type="HOGENOM" id="CLU_2207762_0_0_9"/>
<name>E6MF59_9FIRM</name>